<evidence type="ECO:0000313" key="3">
    <source>
        <dbReference type="Proteomes" id="UP001195769"/>
    </source>
</evidence>
<reference evidence="2" key="1">
    <citation type="journal article" date="2020" name="New Phytol.">
        <title>Comparative genomics reveals dynamic genome evolution in host specialist ectomycorrhizal fungi.</title>
        <authorList>
            <person name="Lofgren L.A."/>
            <person name="Nguyen N.H."/>
            <person name="Vilgalys R."/>
            <person name="Ruytinx J."/>
            <person name="Liao H.L."/>
            <person name="Branco S."/>
            <person name="Kuo A."/>
            <person name="LaButti K."/>
            <person name="Lipzen A."/>
            <person name="Andreopoulos W."/>
            <person name="Pangilinan J."/>
            <person name="Riley R."/>
            <person name="Hundley H."/>
            <person name="Na H."/>
            <person name="Barry K."/>
            <person name="Grigoriev I.V."/>
            <person name="Stajich J.E."/>
            <person name="Kennedy P.G."/>
        </authorList>
    </citation>
    <scope>NUCLEOTIDE SEQUENCE</scope>
    <source>
        <strain evidence="2">FC203</strain>
    </source>
</reference>
<comment type="caution">
    <text evidence="2">The sequence shown here is derived from an EMBL/GenBank/DDBJ whole genome shotgun (WGS) entry which is preliminary data.</text>
</comment>
<dbReference type="GeneID" id="64664490"/>
<feature type="region of interest" description="Disordered" evidence="1">
    <location>
        <begin position="1"/>
        <end position="117"/>
    </location>
</feature>
<organism evidence="2 3">
    <name type="scientific">Suillus fuscotomentosus</name>
    <dbReference type="NCBI Taxonomy" id="1912939"/>
    <lineage>
        <taxon>Eukaryota</taxon>
        <taxon>Fungi</taxon>
        <taxon>Dikarya</taxon>
        <taxon>Basidiomycota</taxon>
        <taxon>Agaricomycotina</taxon>
        <taxon>Agaricomycetes</taxon>
        <taxon>Agaricomycetidae</taxon>
        <taxon>Boletales</taxon>
        <taxon>Suillineae</taxon>
        <taxon>Suillaceae</taxon>
        <taxon>Suillus</taxon>
    </lineage>
</organism>
<dbReference type="EMBL" id="JABBWK010000006">
    <property type="protein sequence ID" value="KAG1906001.1"/>
    <property type="molecule type" value="Genomic_DNA"/>
</dbReference>
<protein>
    <submittedName>
        <fullName evidence="2">Uncharacterized protein</fullName>
    </submittedName>
</protein>
<keyword evidence="3" id="KW-1185">Reference proteome</keyword>
<gene>
    <name evidence="2" type="ORF">F5891DRAFT_1275032</name>
</gene>
<name>A0AAD4EH72_9AGAM</name>
<evidence type="ECO:0000313" key="2">
    <source>
        <dbReference type="EMBL" id="KAG1906001.1"/>
    </source>
</evidence>
<dbReference type="AlphaFoldDB" id="A0AAD4EH72"/>
<feature type="region of interest" description="Disordered" evidence="1">
    <location>
        <begin position="177"/>
        <end position="235"/>
    </location>
</feature>
<evidence type="ECO:0000256" key="1">
    <source>
        <dbReference type="SAM" id="MobiDB-lite"/>
    </source>
</evidence>
<dbReference type="Proteomes" id="UP001195769">
    <property type="component" value="Unassembled WGS sequence"/>
</dbReference>
<sequence length="257" mass="28148">MMEVDTHSPSTRMTRSFSYSLKRPRSPGSPSQERQPKRSSLALQDTYLSRRASSIVFSANQSSNNRHQQSPDDWVRQASDLSIGRPSSVDPVPSPSGDIQDENMALDPDEPPKSYSSVLVFSPPRLLQPSRAHSTTTQLNASQSCISPPQHLSQIIVGPAGQPLTPSITMAHQQQSSSVYVEPGISSDESSNQQGPTQSHNVFQTTLSEMPIPPSPPISQSAGPKLTSGRKQRFTMGPRADCLKCRMGEKGHWMHFD</sequence>
<feature type="compositionally biased region" description="Polar residues" evidence="1">
    <location>
        <begin position="187"/>
        <end position="208"/>
    </location>
</feature>
<proteinExistence type="predicted"/>
<accession>A0AAD4EH72</accession>
<dbReference type="RefSeq" id="XP_041231576.1">
    <property type="nucleotide sequence ID" value="XM_041370192.1"/>
</dbReference>
<feature type="compositionally biased region" description="Polar residues" evidence="1">
    <location>
        <begin position="7"/>
        <end position="19"/>
    </location>
</feature>
<feature type="compositionally biased region" description="Polar residues" evidence="1">
    <location>
        <begin position="41"/>
        <end position="68"/>
    </location>
</feature>